<dbReference type="EMBL" id="LWAE01000005">
    <property type="protein sequence ID" value="KZL90270.1"/>
    <property type="molecule type" value="Genomic_DNA"/>
</dbReference>
<dbReference type="Proteomes" id="UP000076603">
    <property type="component" value="Unassembled WGS sequence"/>
</dbReference>
<dbReference type="EC" id="3.5.1.28" evidence="1"/>
<evidence type="ECO:0000313" key="1">
    <source>
        <dbReference type="EMBL" id="KZL90270.1"/>
    </source>
</evidence>
<proteinExistence type="predicted"/>
<dbReference type="Pfam" id="PF04122">
    <property type="entry name" value="CW_binding_2"/>
    <property type="match status" value="3"/>
</dbReference>
<protein>
    <submittedName>
        <fullName evidence="1">N-acetylmuramoyl-L-alanine amidase LytC</fullName>
        <ecNumber evidence="1">3.5.1.28</ecNumber>
    </submittedName>
</protein>
<gene>
    <name evidence="1" type="primary">lytC_24</name>
    <name evidence="1" type="ORF">CLMAG_40410</name>
</gene>
<sequence>MNKRTVILAIALATGIITSLGNLKEVQAADAVQNSNVTKITGWNCVEVGTSVSQAGWDESDSIIMTSSDDFPDALSGTTLGIQLNAPIIFNAEVSLDPKYTESVRKVQADLRDKTYKEIDRLKAKKVYILGGIGSVSQKTEDYLRNNNFDVVRLCGKDRFDTAVAVGQEVISKSKSNTVFLSNAYGFADALAGSTFAGKTGSPILLTGKDELNESTKKALGDWNIKNVTILGGTGVISEGISKKLSDMGISVSRLGGADRYATALKIVQNFAPSSSGVTVATGKDYKDALCASVYSYKTNKPIMLYDYGCGTDVTNFLKEKELTAVGNEIFSVSVDNLKGNKQITATSEKRLTGDEILNKSLELGFCKAPNVDNAVKYNKYGPNGSINFDYASLCSYNGKYYDGTPTDNEMGFFVNGSDAEFDEKIKLILNWILPTEGSNLYKILDDPRLYTNNRFRENGAADWQKEQYDLFKSYGFEVVLNKESNRENLVTYMDGRRVQIEMSQWTPIKILFGNVKN</sequence>
<dbReference type="PATRIC" id="fig|1121326.3.peg.4094"/>
<dbReference type="STRING" id="1121326.CLMAG_40410"/>
<evidence type="ECO:0000313" key="2">
    <source>
        <dbReference type="Proteomes" id="UP000076603"/>
    </source>
</evidence>
<dbReference type="PANTHER" id="PTHR30032:SF8">
    <property type="entry name" value="GERMINATION-SPECIFIC N-ACETYLMURAMOYL-L-ALANINE AMIDASE"/>
    <property type="match status" value="1"/>
</dbReference>
<organism evidence="1 2">
    <name type="scientific">Clostridium magnum DSM 2767</name>
    <dbReference type="NCBI Taxonomy" id="1121326"/>
    <lineage>
        <taxon>Bacteria</taxon>
        <taxon>Bacillati</taxon>
        <taxon>Bacillota</taxon>
        <taxon>Clostridia</taxon>
        <taxon>Eubacteriales</taxon>
        <taxon>Clostridiaceae</taxon>
        <taxon>Clostridium</taxon>
    </lineage>
</organism>
<dbReference type="InterPro" id="IPR007253">
    <property type="entry name" value="Cell_wall-bd_2"/>
</dbReference>
<dbReference type="Gene3D" id="3.40.50.12090">
    <property type="match status" value="2"/>
</dbReference>
<reference evidence="1 2" key="1">
    <citation type="submission" date="2016-04" db="EMBL/GenBank/DDBJ databases">
        <title>Genome sequence of Clostridium magnum DSM 2767.</title>
        <authorList>
            <person name="Poehlein A."/>
            <person name="Uhlig R."/>
            <person name="Fischer R."/>
            <person name="Bahl H."/>
            <person name="Daniel R."/>
        </authorList>
    </citation>
    <scope>NUCLEOTIDE SEQUENCE [LARGE SCALE GENOMIC DNA]</scope>
    <source>
        <strain evidence="1 2">DSM 2767</strain>
    </source>
</reference>
<dbReference type="InterPro" id="IPR051922">
    <property type="entry name" value="Bact_Sporulation_Assoc"/>
</dbReference>
<name>A0A162RR89_9CLOT</name>
<dbReference type="AlphaFoldDB" id="A0A162RR89"/>
<dbReference type="RefSeq" id="WP_066626396.1">
    <property type="nucleotide sequence ID" value="NZ_FQXL01000008.1"/>
</dbReference>
<accession>A0A162RR89</accession>
<keyword evidence="2" id="KW-1185">Reference proteome</keyword>
<dbReference type="GO" id="GO:0008745">
    <property type="term" value="F:N-acetylmuramoyl-L-alanine amidase activity"/>
    <property type="evidence" value="ECO:0007669"/>
    <property type="project" value="UniProtKB-EC"/>
</dbReference>
<dbReference type="PANTHER" id="PTHR30032">
    <property type="entry name" value="N-ACETYLMURAMOYL-L-ALANINE AMIDASE-RELATED"/>
    <property type="match status" value="1"/>
</dbReference>
<comment type="caution">
    <text evidence="1">The sequence shown here is derived from an EMBL/GenBank/DDBJ whole genome shotgun (WGS) entry which is preliminary data.</text>
</comment>
<dbReference type="OrthoDB" id="1399160at2"/>
<keyword evidence="1" id="KW-0378">Hydrolase</keyword>